<dbReference type="PANTHER" id="PTHR43537">
    <property type="entry name" value="TRANSCRIPTIONAL REGULATOR, GNTR FAMILY"/>
    <property type="match status" value="1"/>
</dbReference>
<dbReference type="SMART" id="SM00345">
    <property type="entry name" value="HTH_GNTR"/>
    <property type="match status" value="1"/>
</dbReference>
<dbReference type="InterPro" id="IPR008920">
    <property type="entry name" value="TF_FadR/GntR_C"/>
</dbReference>
<reference evidence="5 6" key="1">
    <citation type="submission" date="2022-07" db="EMBL/GenBank/DDBJ databases">
        <authorList>
            <person name="Li W.-J."/>
            <person name="Deng Q.-Q."/>
        </authorList>
    </citation>
    <scope>NUCLEOTIDE SEQUENCE [LARGE SCALE GENOMIC DNA]</scope>
    <source>
        <strain evidence="5 6">SYSU M60028</strain>
    </source>
</reference>
<dbReference type="SUPFAM" id="SSF48008">
    <property type="entry name" value="GntR ligand-binding domain-like"/>
    <property type="match status" value="1"/>
</dbReference>
<keyword evidence="1" id="KW-0805">Transcription regulation</keyword>
<dbReference type="InterPro" id="IPR011711">
    <property type="entry name" value="GntR_C"/>
</dbReference>
<name>A0ABT1LI69_9HYPH</name>
<dbReference type="Gene3D" id="1.20.120.530">
    <property type="entry name" value="GntR ligand-binding domain-like"/>
    <property type="match status" value="1"/>
</dbReference>
<accession>A0ABT1LI69</accession>
<dbReference type="EMBL" id="JANCLU010000040">
    <property type="protein sequence ID" value="MCP8941139.1"/>
    <property type="molecule type" value="Genomic_DNA"/>
</dbReference>
<dbReference type="PANTHER" id="PTHR43537:SF5">
    <property type="entry name" value="UXU OPERON TRANSCRIPTIONAL REGULATOR"/>
    <property type="match status" value="1"/>
</dbReference>
<evidence type="ECO:0000256" key="3">
    <source>
        <dbReference type="ARBA" id="ARBA00023163"/>
    </source>
</evidence>
<dbReference type="SMART" id="SM00895">
    <property type="entry name" value="FCD"/>
    <property type="match status" value="1"/>
</dbReference>
<dbReference type="CDD" id="cd07377">
    <property type="entry name" value="WHTH_GntR"/>
    <property type="match status" value="1"/>
</dbReference>
<keyword evidence="3" id="KW-0804">Transcription</keyword>
<protein>
    <submittedName>
        <fullName evidence="5">FCD domain-containing protein</fullName>
    </submittedName>
</protein>
<evidence type="ECO:0000259" key="4">
    <source>
        <dbReference type="PROSITE" id="PS50949"/>
    </source>
</evidence>
<evidence type="ECO:0000256" key="1">
    <source>
        <dbReference type="ARBA" id="ARBA00023015"/>
    </source>
</evidence>
<evidence type="ECO:0000256" key="2">
    <source>
        <dbReference type="ARBA" id="ARBA00023125"/>
    </source>
</evidence>
<dbReference type="InterPro" id="IPR000524">
    <property type="entry name" value="Tscrpt_reg_HTH_GntR"/>
</dbReference>
<dbReference type="InterPro" id="IPR036390">
    <property type="entry name" value="WH_DNA-bd_sf"/>
</dbReference>
<gene>
    <name evidence="5" type="ORF">NK718_21675</name>
</gene>
<dbReference type="PROSITE" id="PS50949">
    <property type="entry name" value="HTH_GNTR"/>
    <property type="match status" value="1"/>
</dbReference>
<proteinExistence type="predicted"/>
<feature type="domain" description="HTH gntR-type" evidence="4">
    <location>
        <begin position="6"/>
        <end position="74"/>
    </location>
</feature>
<dbReference type="Pfam" id="PF00392">
    <property type="entry name" value="GntR"/>
    <property type="match status" value="1"/>
</dbReference>
<dbReference type="Proteomes" id="UP001205890">
    <property type="component" value="Unassembled WGS sequence"/>
</dbReference>
<dbReference type="Pfam" id="PF07729">
    <property type="entry name" value="FCD"/>
    <property type="match status" value="1"/>
</dbReference>
<dbReference type="SUPFAM" id="SSF46785">
    <property type="entry name" value="Winged helix' DNA-binding domain"/>
    <property type="match status" value="1"/>
</dbReference>
<keyword evidence="6" id="KW-1185">Reference proteome</keyword>
<dbReference type="Gene3D" id="1.10.10.10">
    <property type="entry name" value="Winged helix-like DNA-binding domain superfamily/Winged helix DNA-binding domain"/>
    <property type="match status" value="1"/>
</dbReference>
<keyword evidence="2" id="KW-0238">DNA-binding</keyword>
<evidence type="ECO:0000313" key="5">
    <source>
        <dbReference type="EMBL" id="MCP8941139.1"/>
    </source>
</evidence>
<evidence type="ECO:0000313" key="6">
    <source>
        <dbReference type="Proteomes" id="UP001205890"/>
    </source>
</evidence>
<dbReference type="PRINTS" id="PR00035">
    <property type="entry name" value="HTHGNTR"/>
</dbReference>
<comment type="caution">
    <text evidence="5">The sequence shown here is derived from an EMBL/GenBank/DDBJ whole genome shotgun (WGS) entry which is preliminary data.</text>
</comment>
<dbReference type="InterPro" id="IPR036388">
    <property type="entry name" value="WH-like_DNA-bd_sf"/>
</dbReference>
<sequence length="230" mass="25759">MASDHESRADAAYRHLLSYIEREDLPEGARLPSESEFVERLGLSRSSIRDALSRLRAEGRAVSRRGSGTFTARSAPAEMVRLSAIDSVQDLIQWHEVRVALESEVAALAAERRSEADLAKMRSAQNALMERLREGTGESEDAAFHEALAVAAQNPKLLDAVRALASHIFRWSRLSRERRILSLAERREIIEVEHGEIIAAIAERRPDLARQALRRHLLNGRARLLSSLKS</sequence>
<organism evidence="5 6">
    <name type="scientific">Alsobacter ponti</name>
    <dbReference type="NCBI Taxonomy" id="2962936"/>
    <lineage>
        <taxon>Bacteria</taxon>
        <taxon>Pseudomonadati</taxon>
        <taxon>Pseudomonadota</taxon>
        <taxon>Alphaproteobacteria</taxon>
        <taxon>Hyphomicrobiales</taxon>
        <taxon>Alsobacteraceae</taxon>
        <taxon>Alsobacter</taxon>
    </lineage>
</organism>